<dbReference type="PRINTS" id="PR00320">
    <property type="entry name" value="GPROTEINBRPT"/>
</dbReference>
<feature type="region of interest" description="Disordered" evidence="4">
    <location>
        <begin position="588"/>
        <end position="609"/>
    </location>
</feature>
<evidence type="ECO:0000256" key="1">
    <source>
        <dbReference type="ARBA" id="ARBA00022574"/>
    </source>
</evidence>
<dbReference type="InterPro" id="IPR053299">
    <property type="entry name" value="ASTRA_WD_repeat"/>
</dbReference>
<feature type="compositionally biased region" description="Polar residues" evidence="4">
    <location>
        <begin position="384"/>
        <end position="406"/>
    </location>
</feature>
<dbReference type="EMBL" id="HBIC01016587">
    <property type="protein sequence ID" value="CAE0279546.1"/>
    <property type="molecule type" value="Transcribed_RNA"/>
</dbReference>
<feature type="repeat" description="WD" evidence="3">
    <location>
        <begin position="181"/>
        <end position="203"/>
    </location>
</feature>
<organism evidence="5">
    <name type="scientific">Spumella elongata</name>
    <dbReference type="NCBI Taxonomy" id="89044"/>
    <lineage>
        <taxon>Eukaryota</taxon>
        <taxon>Sar</taxon>
        <taxon>Stramenopiles</taxon>
        <taxon>Ochrophyta</taxon>
        <taxon>Chrysophyceae</taxon>
        <taxon>Chromulinales</taxon>
        <taxon>Chromulinaceae</taxon>
        <taxon>Spumella</taxon>
    </lineage>
</organism>
<dbReference type="Pfam" id="PF00400">
    <property type="entry name" value="WD40"/>
    <property type="match status" value="4"/>
</dbReference>
<feature type="compositionally biased region" description="Basic and acidic residues" evidence="4">
    <location>
        <begin position="407"/>
        <end position="422"/>
    </location>
</feature>
<reference evidence="5" key="1">
    <citation type="submission" date="2021-01" db="EMBL/GenBank/DDBJ databases">
        <authorList>
            <person name="Corre E."/>
            <person name="Pelletier E."/>
            <person name="Niang G."/>
            <person name="Scheremetjew M."/>
            <person name="Finn R."/>
            <person name="Kale V."/>
            <person name="Holt S."/>
            <person name="Cochrane G."/>
            <person name="Meng A."/>
            <person name="Brown T."/>
            <person name="Cohen L."/>
        </authorList>
    </citation>
    <scope>NUCLEOTIDE SEQUENCE</scope>
    <source>
        <strain evidence="5">CCAP 955/1</strain>
    </source>
</reference>
<feature type="compositionally biased region" description="Basic and acidic residues" evidence="4">
    <location>
        <begin position="633"/>
        <end position="665"/>
    </location>
</feature>
<dbReference type="PANTHER" id="PTHR44156">
    <property type="entry name" value="SUPERNUMERARY LIMBS, ISOFORM B-RELATED"/>
    <property type="match status" value="1"/>
</dbReference>
<dbReference type="InterPro" id="IPR015943">
    <property type="entry name" value="WD40/YVTN_repeat-like_dom_sf"/>
</dbReference>
<feature type="compositionally biased region" description="Basic and acidic residues" evidence="4">
    <location>
        <begin position="366"/>
        <end position="383"/>
    </location>
</feature>
<feature type="compositionally biased region" description="Low complexity" evidence="4">
    <location>
        <begin position="447"/>
        <end position="464"/>
    </location>
</feature>
<evidence type="ECO:0000256" key="2">
    <source>
        <dbReference type="ARBA" id="ARBA00022737"/>
    </source>
</evidence>
<evidence type="ECO:0000256" key="4">
    <source>
        <dbReference type="SAM" id="MobiDB-lite"/>
    </source>
</evidence>
<dbReference type="SMART" id="SM00320">
    <property type="entry name" value="WD40"/>
    <property type="match status" value="7"/>
</dbReference>
<protein>
    <submittedName>
        <fullName evidence="5">Uncharacterized protein</fullName>
    </submittedName>
</protein>
<keyword evidence="2" id="KW-0677">Repeat</keyword>
<dbReference type="InterPro" id="IPR019775">
    <property type="entry name" value="WD40_repeat_CS"/>
</dbReference>
<feature type="repeat" description="WD" evidence="3">
    <location>
        <begin position="224"/>
        <end position="246"/>
    </location>
</feature>
<dbReference type="InterPro" id="IPR001680">
    <property type="entry name" value="WD40_rpt"/>
</dbReference>
<keyword evidence="1 3" id="KW-0853">WD repeat</keyword>
<dbReference type="AlphaFoldDB" id="A0A7S3GXW8"/>
<feature type="repeat" description="WD" evidence="3">
    <location>
        <begin position="247"/>
        <end position="289"/>
    </location>
</feature>
<accession>A0A7S3GXW8</accession>
<dbReference type="SUPFAM" id="SSF50978">
    <property type="entry name" value="WD40 repeat-like"/>
    <property type="match status" value="1"/>
</dbReference>
<feature type="region of interest" description="Disordered" evidence="4">
    <location>
        <begin position="514"/>
        <end position="534"/>
    </location>
</feature>
<feature type="region of interest" description="Disordered" evidence="4">
    <location>
        <begin position="633"/>
        <end position="694"/>
    </location>
</feature>
<sequence>MEEDSIDDYKYMLIKLDNVSPKPIQSLGTYVSLDAECVVAGSSDKNLRFLDADSLEEIARCAVNKKSVNCVAISDMSLDGDDPIIVTGGKDSFIQIWNPTSGSLEKNIELPTNEVRSLSIYQGSETYLLIGTKDAKVILWDVVKNTLVRVFEGHRASVHSVSISSSVMDIEQENDLDFLCIASGGADRTVRTWDINTGRKKKKFRHTRSISTMVVANKGIRPILATGGVERIIKLWDVDSGVLLRSLDGHLDQINTLSLWEGYQMLLISGSADHTLRIYDILSGECLCVLLGHSEAVLGCTIANYDDPIIVSCSEDLSLIQWDLKSILDDYFCTTGENLGARNDNPPYLPELNYVAPEELDKTVLTKEERKRIRKEQKKEKRLTNSMKYGTPRSSVIGSDNALSQKSEAELHSNKEQPEKNKRNVSGDYEDDDYYVGFTGFDKEDGTSSAPTPTSGPRPGSSSSKKIVPVTDSGAVVSARKASVSMVTGIMQSLGMHNNSVGIDPAGLVNNNTTTSSSSATVTSTSNAATTSSATAAHSISDAANMRLLANEATNKFKIAEVEKEIEIEKQKNEAAMKLSLRLKLKNKGKAQATNGSASIPEESTRTADTAATGITVEEEAEMHRVKAEKLRQHKMQENRRNQSMHIAKERSSQALQKRLDELAAKKKALRESGGAIAENSGSEDSGSEGESNE</sequence>
<gene>
    <name evidence="5" type="ORF">SELO1098_LOCUS8379</name>
</gene>
<evidence type="ECO:0000256" key="3">
    <source>
        <dbReference type="PROSITE-ProRule" id="PRU00221"/>
    </source>
</evidence>
<dbReference type="InterPro" id="IPR036322">
    <property type="entry name" value="WD40_repeat_dom_sf"/>
</dbReference>
<dbReference type="PROSITE" id="PS00678">
    <property type="entry name" value="WD_REPEATS_1"/>
    <property type="match status" value="1"/>
</dbReference>
<feature type="region of interest" description="Disordered" evidence="4">
    <location>
        <begin position="366"/>
        <end position="473"/>
    </location>
</feature>
<dbReference type="CDD" id="cd00200">
    <property type="entry name" value="WD40"/>
    <property type="match status" value="1"/>
</dbReference>
<feature type="repeat" description="WD" evidence="3">
    <location>
        <begin position="73"/>
        <end position="107"/>
    </location>
</feature>
<dbReference type="Gene3D" id="2.130.10.10">
    <property type="entry name" value="YVTN repeat-like/Quinoprotein amine dehydrogenase"/>
    <property type="match status" value="2"/>
</dbReference>
<dbReference type="InterPro" id="IPR020472">
    <property type="entry name" value="WD40_PAC1"/>
</dbReference>
<dbReference type="PROSITE" id="PS50082">
    <property type="entry name" value="WD_REPEATS_2"/>
    <property type="match status" value="4"/>
</dbReference>
<evidence type="ECO:0000313" key="5">
    <source>
        <dbReference type="EMBL" id="CAE0279546.1"/>
    </source>
</evidence>
<name>A0A7S3GXW8_9STRA</name>
<proteinExistence type="predicted"/>